<gene>
    <name evidence="2" type="ORF">GCM10022402_43560</name>
</gene>
<organism evidence="2 3">
    <name type="scientific">Salinactinospora qingdaonensis</name>
    <dbReference type="NCBI Taxonomy" id="702744"/>
    <lineage>
        <taxon>Bacteria</taxon>
        <taxon>Bacillati</taxon>
        <taxon>Actinomycetota</taxon>
        <taxon>Actinomycetes</taxon>
        <taxon>Streptosporangiales</taxon>
        <taxon>Nocardiopsidaceae</taxon>
        <taxon>Salinactinospora</taxon>
    </lineage>
</organism>
<dbReference type="SUPFAM" id="SSF47473">
    <property type="entry name" value="EF-hand"/>
    <property type="match status" value="1"/>
</dbReference>
<dbReference type="RefSeq" id="WP_344975683.1">
    <property type="nucleotide sequence ID" value="NZ_BAABDD010000032.1"/>
</dbReference>
<sequence>MVMGVKERQRLDERFALWDVNGDGQIDKSDWEAEARRILQNLEQDESSAKAQKLIDAYLGMWDHFSTKAGKEALNVEEFAQIAEQDIIAGGESGFDQVLRPTIGAIADLLDIDGDGQVSPAEFDRWIEAIGVQEPTPQEIFAQIDTDDSGLLSVDEMVAAVRDYHMGRNDIPFLGR</sequence>
<evidence type="ECO:0000259" key="1">
    <source>
        <dbReference type="PROSITE" id="PS50222"/>
    </source>
</evidence>
<dbReference type="Pfam" id="PF13499">
    <property type="entry name" value="EF-hand_7"/>
    <property type="match status" value="1"/>
</dbReference>
<dbReference type="SMART" id="SM00054">
    <property type="entry name" value="EFh"/>
    <property type="match status" value="3"/>
</dbReference>
<dbReference type="Pfam" id="PF13202">
    <property type="entry name" value="EF-hand_5"/>
    <property type="match status" value="1"/>
</dbReference>
<dbReference type="EMBL" id="BAABDD010000032">
    <property type="protein sequence ID" value="GAA3761048.1"/>
    <property type="molecule type" value="Genomic_DNA"/>
</dbReference>
<accession>A0ABP7GDF4</accession>
<dbReference type="InterPro" id="IPR018247">
    <property type="entry name" value="EF_Hand_1_Ca_BS"/>
</dbReference>
<reference evidence="3" key="1">
    <citation type="journal article" date="2019" name="Int. J. Syst. Evol. Microbiol.">
        <title>The Global Catalogue of Microorganisms (GCM) 10K type strain sequencing project: providing services to taxonomists for standard genome sequencing and annotation.</title>
        <authorList>
            <consortium name="The Broad Institute Genomics Platform"/>
            <consortium name="The Broad Institute Genome Sequencing Center for Infectious Disease"/>
            <person name="Wu L."/>
            <person name="Ma J."/>
        </authorList>
    </citation>
    <scope>NUCLEOTIDE SEQUENCE [LARGE SCALE GENOMIC DNA]</scope>
    <source>
        <strain evidence="3">JCM 17137</strain>
    </source>
</reference>
<dbReference type="CDD" id="cd00051">
    <property type="entry name" value="EFh"/>
    <property type="match status" value="1"/>
</dbReference>
<feature type="domain" description="EF-hand" evidence="1">
    <location>
        <begin position="132"/>
        <end position="167"/>
    </location>
</feature>
<protein>
    <submittedName>
        <fullName evidence="2">EF-hand domain-containing protein</fullName>
    </submittedName>
</protein>
<name>A0ABP7GDF4_9ACTN</name>
<keyword evidence="3" id="KW-1185">Reference proteome</keyword>
<dbReference type="Proteomes" id="UP001500908">
    <property type="component" value="Unassembled WGS sequence"/>
</dbReference>
<dbReference type="InterPro" id="IPR002048">
    <property type="entry name" value="EF_hand_dom"/>
</dbReference>
<evidence type="ECO:0000313" key="2">
    <source>
        <dbReference type="EMBL" id="GAA3761048.1"/>
    </source>
</evidence>
<evidence type="ECO:0000313" key="3">
    <source>
        <dbReference type="Proteomes" id="UP001500908"/>
    </source>
</evidence>
<dbReference type="PROSITE" id="PS50222">
    <property type="entry name" value="EF_HAND_2"/>
    <property type="match status" value="2"/>
</dbReference>
<dbReference type="InterPro" id="IPR011992">
    <property type="entry name" value="EF-hand-dom_pair"/>
</dbReference>
<feature type="domain" description="EF-hand" evidence="1">
    <location>
        <begin position="6"/>
        <end position="41"/>
    </location>
</feature>
<dbReference type="PROSITE" id="PS00018">
    <property type="entry name" value="EF_HAND_1"/>
    <property type="match status" value="2"/>
</dbReference>
<comment type="caution">
    <text evidence="2">The sequence shown here is derived from an EMBL/GenBank/DDBJ whole genome shotgun (WGS) entry which is preliminary data.</text>
</comment>
<dbReference type="Gene3D" id="1.10.238.10">
    <property type="entry name" value="EF-hand"/>
    <property type="match status" value="1"/>
</dbReference>
<proteinExistence type="predicted"/>